<dbReference type="GO" id="GO:0071035">
    <property type="term" value="P:nuclear polyadenylation-dependent rRNA catabolic process"/>
    <property type="evidence" value="ECO:0007669"/>
    <property type="project" value="TreeGrafter"/>
</dbReference>
<feature type="compositionally biased region" description="Basic and acidic residues" evidence="10">
    <location>
        <begin position="356"/>
        <end position="365"/>
    </location>
</feature>
<feature type="compositionally biased region" description="Basic residues" evidence="10">
    <location>
        <begin position="255"/>
        <end position="264"/>
    </location>
</feature>
<protein>
    <recommendedName>
        <fullName evidence="7">Zinc finger CCHC domain-containing protein 7</fullName>
    </recommendedName>
    <alternativeName>
        <fullName evidence="8">TRAMP-like complex RNA-binding factor ZCCHC7</fullName>
    </alternativeName>
</protein>
<dbReference type="GO" id="GO:0071036">
    <property type="term" value="P:nuclear polyadenylation-dependent snoRNA catabolic process"/>
    <property type="evidence" value="ECO:0007669"/>
    <property type="project" value="TreeGrafter"/>
</dbReference>
<dbReference type="GO" id="GO:0071038">
    <property type="term" value="P:TRAMP-dependent tRNA surveillance pathway"/>
    <property type="evidence" value="ECO:0007669"/>
    <property type="project" value="TreeGrafter"/>
</dbReference>
<dbReference type="SUPFAM" id="SSF57756">
    <property type="entry name" value="Retrovirus zinc finger-like domains"/>
    <property type="match status" value="1"/>
</dbReference>
<organism evidence="12 13">
    <name type="scientific">Pieris macdunnoughi</name>
    <dbReference type="NCBI Taxonomy" id="345717"/>
    <lineage>
        <taxon>Eukaryota</taxon>
        <taxon>Metazoa</taxon>
        <taxon>Ecdysozoa</taxon>
        <taxon>Arthropoda</taxon>
        <taxon>Hexapoda</taxon>
        <taxon>Insecta</taxon>
        <taxon>Pterygota</taxon>
        <taxon>Neoptera</taxon>
        <taxon>Endopterygota</taxon>
        <taxon>Lepidoptera</taxon>
        <taxon>Glossata</taxon>
        <taxon>Ditrysia</taxon>
        <taxon>Papilionoidea</taxon>
        <taxon>Pieridae</taxon>
        <taxon>Pierinae</taxon>
        <taxon>Pieris</taxon>
    </lineage>
</organism>
<dbReference type="AlphaFoldDB" id="A0A821TQW1"/>
<evidence type="ECO:0000256" key="7">
    <source>
        <dbReference type="ARBA" id="ARBA00041190"/>
    </source>
</evidence>
<dbReference type="GO" id="GO:0008270">
    <property type="term" value="F:zinc ion binding"/>
    <property type="evidence" value="ECO:0007669"/>
    <property type="project" value="UniProtKB-KW"/>
</dbReference>
<name>A0A821TQW1_9NEOP</name>
<reference evidence="12" key="1">
    <citation type="submission" date="2021-02" db="EMBL/GenBank/DDBJ databases">
        <authorList>
            <person name="Steward A R."/>
        </authorList>
    </citation>
    <scope>NUCLEOTIDE SEQUENCE</scope>
</reference>
<keyword evidence="4 9" id="KW-0863">Zinc-finger</keyword>
<accession>A0A821TQW1</accession>
<dbReference type="InterPro" id="IPR051644">
    <property type="entry name" value="TRAMP_AT-DNA-binding"/>
</dbReference>
<dbReference type="PROSITE" id="PS50158">
    <property type="entry name" value="ZF_CCHC"/>
    <property type="match status" value="2"/>
</dbReference>
<dbReference type="GO" id="GO:0003723">
    <property type="term" value="F:RNA binding"/>
    <property type="evidence" value="ECO:0007669"/>
    <property type="project" value="TreeGrafter"/>
</dbReference>
<feature type="region of interest" description="Disordered" evidence="10">
    <location>
        <begin position="68"/>
        <end position="94"/>
    </location>
</feature>
<keyword evidence="13" id="KW-1185">Reference proteome</keyword>
<dbReference type="InterPro" id="IPR036875">
    <property type="entry name" value="Znf_CCHC_sf"/>
</dbReference>
<evidence type="ECO:0000256" key="9">
    <source>
        <dbReference type="PROSITE-ProRule" id="PRU00047"/>
    </source>
</evidence>
<feature type="compositionally biased region" description="Polar residues" evidence="10">
    <location>
        <begin position="267"/>
        <end position="286"/>
    </location>
</feature>
<dbReference type="OrthoDB" id="7608935at2759"/>
<keyword evidence="3" id="KW-0677">Repeat</keyword>
<dbReference type="InterPro" id="IPR001878">
    <property type="entry name" value="Znf_CCHC"/>
</dbReference>
<feature type="compositionally biased region" description="Polar residues" evidence="10">
    <location>
        <begin position="735"/>
        <end position="747"/>
    </location>
</feature>
<proteinExistence type="predicted"/>
<feature type="compositionally biased region" description="Low complexity" evidence="10">
    <location>
        <begin position="723"/>
        <end position="734"/>
    </location>
</feature>
<feature type="region of interest" description="Disordered" evidence="10">
    <location>
        <begin position="242"/>
        <end position="381"/>
    </location>
</feature>
<keyword evidence="2" id="KW-0479">Metal-binding</keyword>
<feature type="region of interest" description="Disordered" evidence="10">
    <location>
        <begin position="189"/>
        <end position="209"/>
    </location>
</feature>
<comment type="caution">
    <text evidence="12">The sequence shown here is derived from an EMBL/GenBank/DDBJ whole genome shotgun (WGS) entry which is preliminary data.</text>
</comment>
<keyword evidence="5" id="KW-0862">Zinc</keyword>
<evidence type="ECO:0000256" key="5">
    <source>
        <dbReference type="ARBA" id="ARBA00022833"/>
    </source>
</evidence>
<feature type="compositionally biased region" description="Polar residues" evidence="10">
    <location>
        <begin position="69"/>
        <end position="93"/>
    </location>
</feature>
<feature type="compositionally biased region" description="Polar residues" evidence="10">
    <location>
        <begin position="321"/>
        <end position="334"/>
    </location>
</feature>
<dbReference type="GO" id="GO:0071037">
    <property type="term" value="P:nuclear polyadenylation-dependent snRNA catabolic process"/>
    <property type="evidence" value="ECO:0007669"/>
    <property type="project" value="TreeGrafter"/>
</dbReference>
<evidence type="ECO:0000313" key="12">
    <source>
        <dbReference type="EMBL" id="CAF4875299.1"/>
    </source>
</evidence>
<dbReference type="SMART" id="SM00343">
    <property type="entry name" value="ZnF_C2HC"/>
    <property type="match status" value="5"/>
</dbReference>
<sequence length="1127" mass="127351">MEEELSDHDVGQALYPMLHDRTNYNQAHINGYTNKKDEVQIPNLPRTPIRRYWHTNADNFSLYRKINTLPDTTNNSNKPKPQDNINESKSVSQDLAPLKSKLQEQLLQVCQSSKNEKQNSTEKADLSIFQLPVPSNLKKTIEILDNDECHVVSVESSDEDEVIEVALPPKPTITIESSDDEVLLQSSSENKNAKQMDNPISDRAVSSSPVPSIVSSVSDDFIRGDCIALNISSRHVNNESFDFSLHGSDLNIQKPSKKKRKKKNKDTATSTPLQTQKDIPNQNQIESCFATPKSKAKKKKKAKTNKVGPIQQADIYDSDSNHSTNEAAKNQKTYLVTEKSLPSTDVYESDSNQSEQQKDQKKDTEISSTEIDSSDGSVPEKQDGISVAEDFISIINHSDLVDLTAPAPEIDENIVMGNVTGFSGETVDDFNLSIDGSCSLGSTKIPAILCEDLDFDNLKGKTQMSKRRRYSLTTLRAEMDKFYNESWGGENFNHREIQKNMSRDKSLWVIDPKDKMPPTKRKVTCNYCNRSGHRDDMCRAKPPVCYMCGSTGHYETRCPHKICVNCGSPNHIYSNMCRNCANWRYIRCSECGQGGHPASHCPDLWRRYHDTTDLSMALEENHQTKKHYQHYCSGCTRRGHLVHSCRISHFFSGLPINAPYVFSYRPLFTFNSNENSDLNVRSCQQDITVDSNKISKKRQSKSPVAHDTHQPKRRSFCSESDGKLLNSPLNPNKNQVAAVSNTSNKTPENPIETGKTKSSNLDEQGHMIQDNEVSDTSEVITLARIYLTNELRDALITDEGKAWLENAQEKNQITLDCSDADVPFLNIKGTIGNQEAFQTELREWTKSKQLNNCTIDIENTSPNSLQSSDIPKNKNALLRKLKSSLNSLKKFLGEPTLLYKELTYHQNRRGHLLKEKVVSSAALGNNRDNIRGMMKKLNMVLLGQAGLAGGLHHLHQLNMLQEKITNLRQQTVSQSLRDEIGKHFHCIFSAFPRDDYAELVQKYNLIKNGPSVYKKKNNNVTFPVRPKQFAVSPSVNSIQKKKIPITDDPSTQQKQAVTNVSNKLMFCLNRVKHFQALDSKSLKARHQLDRKLRLGIAKLGRLNRMSGKIRKKMKKIQWEAQSFLSTI</sequence>
<keyword evidence="6" id="KW-0539">Nucleus</keyword>
<evidence type="ECO:0000256" key="8">
    <source>
        <dbReference type="ARBA" id="ARBA00043023"/>
    </source>
</evidence>
<feature type="compositionally biased region" description="Polar residues" evidence="10">
    <location>
        <begin position="366"/>
        <end position="376"/>
    </location>
</feature>
<feature type="compositionally biased region" description="Basic residues" evidence="10">
    <location>
        <begin position="294"/>
        <end position="304"/>
    </location>
</feature>
<gene>
    <name evidence="12" type="ORF">PMACD_LOCUS9124</name>
</gene>
<evidence type="ECO:0000313" key="13">
    <source>
        <dbReference type="Proteomes" id="UP000663880"/>
    </source>
</evidence>
<feature type="domain" description="CCHC-type" evidence="11">
    <location>
        <begin position="545"/>
        <end position="559"/>
    </location>
</feature>
<comment type="subcellular location">
    <subcellularLocation>
        <location evidence="1">Nucleus</location>
    </subcellularLocation>
</comment>
<dbReference type="GO" id="GO:0031499">
    <property type="term" value="C:TRAMP complex"/>
    <property type="evidence" value="ECO:0007669"/>
    <property type="project" value="TreeGrafter"/>
</dbReference>
<dbReference type="GO" id="GO:0071039">
    <property type="term" value="P:nuclear polyadenylation-dependent CUT catabolic process"/>
    <property type="evidence" value="ECO:0007669"/>
    <property type="project" value="TreeGrafter"/>
</dbReference>
<dbReference type="GO" id="GO:0071031">
    <property type="term" value="P:nuclear mRNA surveillance of mRNA 3'-end processing"/>
    <property type="evidence" value="ECO:0007669"/>
    <property type="project" value="TreeGrafter"/>
</dbReference>
<dbReference type="EMBL" id="CAJOBZ010000024">
    <property type="protein sequence ID" value="CAF4875299.1"/>
    <property type="molecule type" value="Genomic_DNA"/>
</dbReference>
<evidence type="ECO:0000256" key="10">
    <source>
        <dbReference type="SAM" id="MobiDB-lite"/>
    </source>
</evidence>
<evidence type="ECO:0000256" key="6">
    <source>
        <dbReference type="ARBA" id="ARBA00023242"/>
    </source>
</evidence>
<evidence type="ECO:0000256" key="3">
    <source>
        <dbReference type="ARBA" id="ARBA00022737"/>
    </source>
</evidence>
<feature type="domain" description="CCHC-type" evidence="11">
    <location>
        <begin position="587"/>
        <end position="603"/>
    </location>
</feature>
<dbReference type="PANTHER" id="PTHR46543">
    <property type="entry name" value="ZINC FINGER CCHC DOMAIN-CONTAINING PROTEIN 7"/>
    <property type="match status" value="1"/>
</dbReference>
<evidence type="ECO:0000256" key="4">
    <source>
        <dbReference type="ARBA" id="ARBA00022771"/>
    </source>
</evidence>
<evidence type="ECO:0000259" key="11">
    <source>
        <dbReference type="PROSITE" id="PS50158"/>
    </source>
</evidence>
<feature type="region of interest" description="Disordered" evidence="10">
    <location>
        <begin position="690"/>
        <end position="761"/>
    </location>
</feature>
<dbReference type="PANTHER" id="PTHR46543:SF1">
    <property type="entry name" value="ZINC FINGER CCHC DOMAIN-CONTAINING PROTEIN 7"/>
    <property type="match status" value="1"/>
</dbReference>
<dbReference type="Gene3D" id="4.10.60.10">
    <property type="entry name" value="Zinc finger, CCHC-type"/>
    <property type="match status" value="2"/>
</dbReference>
<evidence type="ECO:0000256" key="2">
    <source>
        <dbReference type="ARBA" id="ARBA00022723"/>
    </source>
</evidence>
<dbReference type="Proteomes" id="UP000663880">
    <property type="component" value="Unassembled WGS sequence"/>
</dbReference>
<evidence type="ECO:0000256" key="1">
    <source>
        <dbReference type="ARBA" id="ARBA00004123"/>
    </source>
</evidence>